<protein>
    <recommendedName>
        <fullName evidence="5">laccase</fullName>
        <ecNumber evidence="5">1.10.3.2</ecNumber>
    </recommendedName>
</protein>
<dbReference type="EMBL" id="MU150288">
    <property type="protein sequence ID" value="KAF9461176.1"/>
    <property type="molecule type" value="Genomic_DNA"/>
</dbReference>
<organism evidence="16 17">
    <name type="scientific">Collybia nuda</name>
    <dbReference type="NCBI Taxonomy" id="64659"/>
    <lineage>
        <taxon>Eukaryota</taxon>
        <taxon>Fungi</taxon>
        <taxon>Dikarya</taxon>
        <taxon>Basidiomycota</taxon>
        <taxon>Agaricomycotina</taxon>
        <taxon>Agaricomycetes</taxon>
        <taxon>Agaricomycetidae</taxon>
        <taxon>Agaricales</taxon>
        <taxon>Tricholomatineae</taxon>
        <taxon>Clitocybaceae</taxon>
        <taxon>Collybia</taxon>
    </lineage>
</organism>
<evidence type="ECO:0000256" key="5">
    <source>
        <dbReference type="ARBA" id="ARBA00012297"/>
    </source>
</evidence>
<dbReference type="Gene3D" id="2.60.40.420">
    <property type="entry name" value="Cupredoxins - blue copper proteins"/>
    <property type="match status" value="3"/>
</dbReference>
<dbReference type="InterPro" id="IPR008972">
    <property type="entry name" value="Cupredoxin"/>
</dbReference>
<dbReference type="PANTHER" id="PTHR11709">
    <property type="entry name" value="MULTI-COPPER OXIDASE"/>
    <property type="match status" value="1"/>
</dbReference>
<dbReference type="InterPro" id="IPR011707">
    <property type="entry name" value="Cu-oxidase-like_N"/>
</dbReference>
<evidence type="ECO:0000259" key="13">
    <source>
        <dbReference type="Pfam" id="PF00394"/>
    </source>
</evidence>
<keyword evidence="8" id="KW-0560">Oxidoreductase</keyword>
<dbReference type="Pfam" id="PF07732">
    <property type="entry name" value="Cu-oxidase_3"/>
    <property type="match status" value="1"/>
</dbReference>
<dbReference type="InterPro" id="IPR002355">
    <property type="entry name" value="Cu_oxidase_Cu_BS"/>
</dbReference>
<gene>
    <name evidence="16" type="ORF">BDZ94DRAFT_855008</name>
</gene>
<comment type="cofactor">
    <cofactor evidence="2">
        <name>Cu cation</name>
        <dbReference type="ChEBI" id="CHEBI:23378"/>
    </cofactor>
</comment>
<feature type="signal peptide" evidence="12">
    <location>
        <begin position="1"/>
        <end position="18"/>
    </location>
</feature>
<evidence type="ECO:0000256" key="3">
    <source>
        <dbReference type="ARBA" id="ARBA00004613"/>
    </source>
</evidence>
<feature type="domain" description="Plastocyanin-like" evidence="14">
    <location>
        <begin position="369"/>
        <end position="491"/>
    </location>
</feature>
<comment type="similarity">
    <text evidence="4">Belongs to the multicopper oxidase family.</text>
</comment>
<evidence type="ECO:0000256" key="2">
    <source>
        <dbReference type="ARBA" id="ARBA00001935"/>
    </source>
</evidence>
<evidence type="ECO:0000313" key="16">
    <source>
        <dbReference type="EMBL" id="KAF9461176.1"/>
    </source>
</evidence>
<keyword evidence="10" id="KW-1015">Disulfide bond</keyword>
<dbReference type="OrthoDB" id="2121828at2759"/>
<dbReference type="AlphaFoldDB" id="A0A9P5Y4J3"/>
<dbReference type="PANTHER" id="PTHR11709:SF394">
    <property type="entry name" value="FI03373P-RELATED"/>
    <property type="match status" value="1"/>
</dbReference>
<dbReference type="CDD" id="cd13903">
    <property type="entry name" value="CuRO_3_Tv-LCC_like"/>
    <property type="match status" value="1"/>
</dbReference>
<keyword evidence="11" id="KW-0325">Glycoprotein</keyword>
<accession>A0A9P5Y4J3</accession>
<name>A0A9P5Y4J3_9AGAR</name>
<dbReference type="GO" id="GO:0005507">
    <property type="term" value="F:copper ion binding"/>
    <property type="evidence" value="ECO:0007669"/>
    <property type="project" value="InterPro"/>
</dbReference>
<keyword evidence="7" id="KW-0479">Metal-binding</keyword>
<reference evidence="16" key="1">
    <citation type="submission" date="2020-11" db="EMBL/GenBank/DDBJ databases">
        <authorList>
            <consortium name="DOE Joint Genome Institute"/>
            <person name="Ahrendt S."/>
            <person name="Riley R."/>
            <person name="Andreopoulos W."/>
            <person name="Labutti K."/>
            <person name="Pangilinan J."/>
            <person name="Ruiz-Duenas F.J."/>
            <person name="Barrasa J.M."/>
            <person name="Sanchez-Garcia M."/>
            <person name="Camarero S."/>
            <person name="Miyauchi S."/>
            <person name="Serrano A."/>
            <person name="Linde D."/>
            <person name="Babiker R."/>
            <person name="Drula E."/>
            <person name="Ayuso-Fernandez I."/>
            <person name="Pacheco R."/>
            <person name="Padilla G."/>
            <person name="Ferreira P."/>
            <person name="Barriuso J."/>
            <person name="Kellner H."/>
            <person name="Castanera R."/>
            <person name="Alfaro M."/>
            <person name="Ramirez L."/>
            <person name="Pisabarro A.G."/>
            <person name="Kuo A."/>
            <person name="Tritt A."/>
            <person name="Lipzen A."/>
            <person name="He G."/>
            <person name="Yan M."/>
            <person name="Ng V."/>
            <person name="Cullen D."/>
            <person name="Martin F."/>
            <person name="Rosso M.-N."/>
            <person name="Henrissat B."/>
            <person name="Hibbett D."/>
            <person name="Martinez A.T."/>
            <person name="Grigoriev I.V."/>
        </authorList>
    </citation>
    <scope>NUCLEOTIDE SEQUENCE</scope>
    <source>
        <strain evidence="16">CBS 247.69</strain>
    </source>
</reference>
<keyword evidence="9" id="KW-0186">Copper</keyword>
<dbReference type="PROSITE" id="PS00080">
    <property type="entry name" value="MULTICOPPER_OXIDASE2"/>
    <property type="match status" value="1"/>
</dbReference>
<dbReference type="SUPFAM" id="SSF49503">
    <property type="entry name" value="Cupredoxins"/>
    <property type="match status" value="3"/>
</dbReference>
<evidence type="ECO:0000259" key="14">
    <source>
        <dbReference type="Pfam" id="PF07731"/>
    </source>
</evidence>
<dbReference type="InterPro" id="IPR045087">
    <property type="entry name" value="Cu-oxidase_fam"/>
</dbReference>
<comment type="subcellular location">
    <subcellularLocation>
        <location evidence="3">Secreted</location>
    </subcellularLocation>
</comment>
<evidence type="ECO:0000256" key="1">
    <source>
        <dbReference type="ARBA" id="ARBA00000349"/>
    </source>
</evidence>
<evidence type="ECO:0000256" key="6">
    <source>
        <dbReference type="ARBA" id="ARBA00022525"/>
    </source>
</evidence>
<evidence type="ECO:0000256" key="9">
    <source>
        <dbReference type="ARBA" id="ARBA00023008"/>
    </source>
</evidence>
<evidence type="ECO:0000259" key="15">
    <source>
        <dbReference type="Pfam" id="PF07732"/>
    </source>
</evidence>
<proteinExistence type="inferred from homology"/>
<dbReference type="Proteomes" id="UP000807353">
    <property type="component" value="Unassembled WGS sequence"/>
</dbReference>
<sequence length="519" mass="57108">MLPLSLIVAGSLLSSVFCAIGPSSDLHIVNKRISPDGFTRSTVLAGSDPSQAMFPGPVITGFKGSRFLLNVIDSLTDDTMDRVTTVHWHGLYQQGSIWEDGVEGVSQCPIVPGHSYLYDFKVHKQAGTYWYHSHLSAQYCDGLRGAFVVYDRLDPHRWLYDIDDESTIITLADWYHAPSLTGTIKSLPDSILINGNGRYLGGPATPFSIVNVIQNKRYRFRLVAMSCASNFVFGIDGHDMTIIEADGVSLQPITVDELQIFAGQRYSFILAADQPVDNYWIRANPNKGPPGFDGGLNSAILRYSGAPSVDPITPSTIRSSPLIETNLHPLENIGALDRALRKDADIAINLELSINTENETFNINRSRFFTPSMPVLLQIMSGKQSAQDLLPSGSVYTLPHNKVIEISIPGGLNGSPHPFHLHGHTFDVVRSAGSQEYNYHNPVRRDVVSTGFAGDNVTIRFVTDNSGPWILHCHIDWHLRAGMAVVFAEDTRSISSMVPPESWDQLCPIYNAFNTPLAG</sequence>
<dbReference type="InterPro" id="IPR011706">
    <property type="entry name" value="Cu-oxidase_C"/>
</dbReference>
<keyword evidence="17" id="KW-1185">Reference proteome</keyword>
<keyword evidence="12" id="KW-0732">Signal</keyword>
<evidence type="ECO:0000256" key="11">
    <source>
        <dbReference type="ARBA" id="ARBA00023180"/>
    </source>
</evidence>
<dbReference type="GO" id="GO:0005576">
    <property type="term" value="C:extracellular region"/>
    <property type="evidence" value="ECO:0007669"/>
    <property type="project" value="UniProtKB-SubCell"/>
</dbReference>
<dbReference type="FunFam" id="2.60.40.420:FF:000045">
    <property type="entry name" value="Laccase 2"/>
    <property type="match status" value="1"/>
</dbReference>
<evidence type="ECO:0000256" key="8">
    <source>
        <dbReference type="ARBA" id="ARBA00023002"/>
    </source>
</evidence>
<dbReference type="InterPro" id="IPR001117">
    <property type="entry name" value="Cu-oxidase_2nd"/>
</dbReference>
<dbReference type="Pfam" id="PF07731">
    <property type="entry name" value="Cu-oxidase_2"/>
    <property type="match status" value="1"/>
</dbReference>
<comment type="caution">
    <text evidence="16">The sequence shown here is derived from an EMBL/GenBank/DDBJ whole genome shotgun (WGS) entry which is preliminary data.</text>
</comment>
<evidence type="ECO:0000256" key="7">
    <source>
        <dbReference type="ARBA" id="ARBA00022723"/>
    </source>
</evidence>
<dbReference type="EC" id="1.10.3.2" evidence="5"/>
<dbReference type="Pfam" id="PF00394">
    <property type="entry name" value="Cu-oxidase"/>
    <property type="match status" value="1"/>
</dbReference>
<evidence type="ECO:0000256" key="10">
    <source>
        <dbReference type="ARBA" id="ARBA00023157"/>
    </source>
</evidence>
<evidence type="ECO:0000256" key="4">
    <source>
        <dbReference type="ARBA" id="ARBA00010609"/>
    </source>
</evidence>
<feature type="domain" description="Plastocyanin-like" evidence="15">
    <location>
        <begin position="52"/>
        <end position="152"/>
    </location>
</feature>
<evidence type="ECO:0000313" key="17">
    <source>
        <dbReference type="Proteomes" id="UP000807353"/>
    </source>
</evidence>
<dbReference type="InterPro" id="IPR033138">
    <property type="entry name" value="Cu_oxidase_CS"/>
</dbReference>
<keyword evidence="6" id="KW-0964">Secreted</keyword>
<feature type="chain" id="PRO_5040106688" description="laccase" evidence="12">
    <location>
        <begin position="19"/>
        <end position="519"/>
    </location>
</feature>
<feature type="domain" description="Plastocyanin-like" evidence="13">
    <location>
        <begin position="165"/>
        <end position="306"/>
    </location>
</feature>
<dbReference type="PROSITE" id="PS00079">
    <property type="entry name" value="MULTICOPPER_OXIDASE1"/>
    <property type="match status" value="2"/>
</dbReference>
<evidence type="ECO:0000256" key="12">
    <source>
        <dbReference type="SAM" id="SignalP"/>
    </source>
</evidence>
<dbReference type="GO" id="GO:0052716">
    <property type="term" value="F:hydroquinone:oxygen oxidoreductase activity"/>
    <property type="evidence" value="ECO:0007669"/>
    <property type="project" value="UniProtKB-EC"/>
</dbReference>
<comment type="catalytic activity">
    <reaction evidence="1">
        <text>4 hydroquinone + O2 = 4 benzosemiquinone + 2 H2O</text>
        <dbReference type="Rhea" id="RHEA:11276"/>
        <dbReference type="ChEBI" id="CHEBI:15377"/>
        <dbReference type="ChEBI" id="CHEBI:15379"/>
        <dbReference type="ChEBI" id="CHEBI:17594"/>
        <dbReference type="ChEBI" id="CHEBI:17977"/>
        <dbReference type="EC" id="1.10.3.2"/>
    </reaction>
</comment>